<name>A0A2S3UYQ4_9HYPH</name>
<evidence type="ECO:0000313" key="1">
    <source>
        <dbReference type="EMBL" id="POF32858.1"/>
    </source>
</evidence>
<evidence type="ECO:0008006" key="3">
    <source>
        <dbReference type="Google" id="ProtNLM"/>
    </source>
</evidence>
<proteinExistence type="predicted"/>
<comment type="caution">
    <text evidence="1">The sequence shown here is derived from an EMBL/GenBank/DDBJ whole genome shotgun (WGS) entry which is preliminary data.</text>
</comment>
<evidence type="ECO:0000313" key="2">
    <source>
        <dbReference type="Proteomes" id="UP000236959"/>
    </source>
</evidence>
<keyword evidence="2" id="KW-1185">Reference proteome</keyword>
<gene>
    <name evidence="1" type="ORF">CLV41_102263</name>
</gene>
<dbReference type="Proteomes" id="UP000236959">
    <property type="component" value="Unassembled WGS sequence"/>
</dbReference>
<accession>A0A2S3UYQ4</accession>
<dbReference type="AlphaFoldDB" id="A0A2S3UYQ4"/>
<dbReference type="InterPro" id="IPR029063">
    <property type="entry name" value="SAM-dependent_MTases_sf"/>
</dbReference>
<organism evidence="1 2">
    <name type="scientific">Roseibium marinum</name>
    <dbReference type="NCBI Taxonomy" id="281252"/>
    <lineage>
        <taxon>Bacteria</taxon>
        <taxon>Pseudomonadati</taxon>
        <taxon>Pseudomonadota</taxon>
        <taxon>Alphaproteobacteria</taxon>
        <taxon>Hyphomicrobiales</taxon>
        <taxon>Stappiaceae</taxon>
        <taxon>Roseibium</taxon>
    </lineage>
</organism>
<dbReference type="EMBL" id="PPCN01000002">
    <property type="protein sequence ID" value="POF32858.1"/>
    <property type="molecule type" value="Genomic_DNA"/>
</dbReference>
<sequence>MDPTCGIGDLLLAYAEHLPLEATLHQTLVTWGEQLSGIDLDADFVRLTKARLVLLARLRGGFTGKIDDIDRIFPQIRVGDMVQAKREVGEPDGFLFNPPFGIVKDVDECTWSAGSTNAAALFLAELVKHKKVSAPISAILPEVLRCGSRYAAFRTHLENLGVWGNYKSLGRFDAWTDVDVFSTLIVPSQKGKIWDNRCGAQDDIRVGDMFRVHVGAVVPHRHPKKGGWQRYICAKTTPKWSDEFEPSVSRRFSGTVFKPPFAVVRRTSSPSDRNRAVATVIVGDRTVAVENHLLVLLPMDDNVESCRRLVQVLASDATNTFLNAEIRCRHLTTGIVAQIPWVVPDD</sequence>
<reference evidence="1 2" key="1">
    <citation type="submission" date="2018-01" db="EMBL/GenBank/DDBJ databases">
        <title>Genomic Encyclopedia of Archaeal and Bacterial Type Strains, Phase II (KMG-II): from individual species to whole genera.</title>
        <authorList>
            <person name="Goeker M."/>
        </authorList>
    </citation>
    <scope>NUCLEOTIDE SEQUENCE [LARGE SCALE GENOMIC DNA]</scope>
    <source>
        <strain evidence="1 2">DSM 17023</strain>
    </source>
</reference>
<dbReference type="SUPFAM" id="SSF53335">
    <property type="entry name" value="S-adenosyl-L-methionine-dependent methyltransferases"/>
    <property type="match status" value="1"/>
</dbReference>
<dbReference type="Gene3D" id="3.40.50.150">
    <property type="entry name" value="Vaccinia Virus protein VP39"/>
    <property type="match status" value="1"/>
</dbReference>
<protein>
    <recommendedName>
        <fullName evidence="3">DNA methylase adenine-specific domain-containing protein</fullName>
    </recommendedName>
</protein>